<dbReference type="Proteomes" id="UP000268350">
    <property type="component" value="Unassembled WGS sequence"/>
</dbReference>
<keyword evidence="3" id="KW-1185">Reference proteome</keyword>
<dbReference type="Pfam" id="PF17862">
    <property type="entry name" value="AAA_lid_3"/>
    <property type="match status" value="1"/>
</dbReference>
<dbReference type="STRING" id="7266.A0A3B0K3H0"/>
<dbReference type="OrthoDB" id="27435at2759"/>
<accession>A0A3B0K3H0</accession>
<dbReference type="Gene3D" id="3.40.50.300">
    <property type="entry name" value="P-loop containing nucleotide triphosphate hydrolases"/>
    <property type="match status" value="2"/>
</dbReference>
<dbReference type="OMA" id="CAERFIT"/>
<dbReference type="GO" id="GO:0005634">
    <property type="term" value="C:nucleus"/>
    <property type="evidence" value="ECO:0007669"/>
    <property type="project" value="TreeGrafter"/>
</dbReference>
<evidence type="ECO:0000313" key="2">
    <source>
        <dbReference type="EMBL" id="SPP87222.1"/>
    </source>
</evidence>
<dbReference type="InterPro" id="IPR003959">
    <property type="entry name" value="ATPase_AAA_core"/>
</dbReference>
<dbReference type="InterPro" id="IPR003960">
    <property type="entry name" value="ATPase_AAA_CS"/>
</dbReference>
<organism evidence="2 3">
    <name type="scientific">Drosophila guanche</name>
    <name type="common">Fruit fly</name>
    <dbReference type="NCBI Taxonomy" id="7266"/>
    <lineage>
        <taxon>Eukaryota</taxon>
        <taxon>Metazoa</taxon>
        <taxon>Ecdysozoa</taxon>
        <taxon>Arthropoda</taxon>
        <taxon>Hexapoda</taxon>
        <taxon>Insecta</taxon>
        <taxon>Pterygota</taxon>
        <taxon>Neoptera</taxon>
        <taxon>Endopterygota</taxon>
        <taxon>Diptera</taxon>
        <taxon>Brachycera</taxon>
        <taxon>Muscomorpha</taxon>
        <taxon>Ephydroidea</taxon>
        <taxon>Drosophilidae</taxon>
        <taxon>Drosophila</taxon>
        <taxon>Sophophora</taxon>
    </lineage>
</organism>
<feature type="domain" description="AAA+ ATPase" evidence="1">
    <location>
        <begin position="297"/>
        <end position="440"/>
    </location>
</feature>
<dbReference type="InterPro" id="IPR027417">
    <property type="entry name" value="P-loop_NTPase"/>
</dbReference>
<dbReference type="GO" id="GO:0030970">
    <property type="term" value="P:retrograde protein transport, ER to cytosol"/>
    <property type="evidence" value="ECO:0007669"/>
    <property type="project" value="TreeGrafter"/>
</dbReference>
<dbReference type="EMBL" id="OUUW01000012">
    <property type="protein sequence ID" value="SPP87222.1"/>
    <property type="molecule type" value="Genomic_DNA"/>
</dbReference>
<evidence type="ECO:0000259" key="1">
    <source>
        <dbReference type="SMART" id="SM00382"/>
    </source>
</evidence>
<dbReference type="PROSITE" id="PS00674">
    <property type="entry name" value="AAA"/>
    <property type="match status" value="1"/>
</dbReference>
<feature type="domain" description="AAA+ ATPase" evidence="1">
    <location>
        <begin position="563"/>
        <end position="705"/>
    </location>
</feature>
<dbReference type="SUPFAM" id="SSF52540">
    <property type="entry name" value="P-loop containing nucleoside triphosphate hydrolases"/>
    <property type="match status" value="2"/>
</dbReference>
<dbReference type="GO" id="GO:0016887">
    <property type="term" value="F:ATP hydrolysis activity"/>
    <property type="evidence" value="ECO:0007669"/>
    <property type="project" value="InterPro"/>
</dbReference>
<dbReference type="GO" id="GO:0005829">
    <property type="term" value="C:cytosol"/>
    <property type="evidence" value="ECO:0007669"/>
    <property type="project" value="TreeGrafter"/>
</dbReference>
<dbReference type="GO" id="GO:0034098">
    <property type="term" value="C:VCP-NPL4-UFD1 AAA ATPase complex"/>
    <property type="evidence" value="ECO:0007669"/>
    <property type="project" value="TreeGrafter"/>
</dbReference>
<dbReference type="Gene3D" id="1.10.8.60">
    <property type="match status" value="2"/>
</dbReference>
<dbReference type="GO" id="GO:0051228">
    <property type="term" value="P:mitotic spindle disassembly"/>
    <property type="evidence" value="ECO:0007669"/>
    <property type="project" value="TreeGrafter"/>
</dbReference>
<dbReference type="PANTHER" id="PTHR23077:SF194">
    <property type="entry name" value="ATPASE FAMILY GENE 2 PROTEIN HOMOLOG B"/>
    <property type="match status" value="1"/>
</dbReference>
<dbReference type="GO" id="GO:0005524">
    <property type="term" value="F:ATP binding"/>
    <property type="evidence" value="ECO:0007669"/>
    <property type="project" value="InterPro"/>
</dbReference>
<proteinExistence type="predicted"/>
<gene>
    <name evidence="2" type="ORF">DGUA_6G009563</name>
</gene>
<reference evidence="3" key="1">
    <citation type="submission" date="2018-01" db="EMBL/GenBank/DDBJ databases">
        <authorList>
            <person name="Alioto T."/>
            <person name="Alioto T."/>
        </authorList>
    </citation>
    <scope>NUCLEOTIDE SEQUENCE [LARGE SCALE GENOMIC DNA]</scope>
</reference>
<dbReference type="InterPro" id="IPR041569">
    <property type="entry name" value="AAA_lid_3"/>
</dbReference>
<evidence type="ECO:0000313" key="3">
    <source>
        <dbReference type="Proteomes" id="UP000268350"/>
    </source>
</evidence>
<dbReference type="InterPro" id="IPR003593">
    <property type="entry name" value="AAA+_ATPase"/>
</dbReference>
<dbReference type="Pfam" id="PF00004">
    <property type="entry name" value="AAA"/>
    <property type="match status" value="2"/>
</dbReference>
<dbReference type="FunFam" id="3.40.50.300:FF:001921">
    <property type="entry name" value="AAA ATPase domain-containing protein"/>
    <property type="match status" value="1"/>
</dbReference>
<dbReference type="PANTHER" id="PTHR23077">
    <property type="entry name" value="AAA-FAMILY ATPASE"/>
    <property type="match status" value="1"/>
</dbReference>
<dbReference type="GO" id="GO:0031593">
    <property type="term" value="F:polyubiquitin modification-dependent protein binding"/>
    <property type="evidence" value="ECO:0007669"/>
    <property type="project" value="TreeGrafter"/>
</dbReference>
<dbReference type="InterPro" id="IPR050168">
    <property type="entry name" value="AAA_ATPase_domain"/>
</dbReference>
<name>A0A3B0K3H0_DROGU</name>
<dbReference type="GO" id="GO:0097352">
    <property type="term" value="P:autophagosome maturation"/>
    <property type="evidence" value="ECO:0007669"/>
    <property type="project" value="TreeGrafter"/>
</dbReference>
<protein>
    <submittedName>
        <fullName evidence="2">Blast:Spermatogenesis-associated protein 5-like protein 1</fullName>
    </submittedName>
</protein>
<dbReference type="CDD" id="cd19511">
    <property type="entry name" value="RecA-like_CDC48_r2-like"/>
    <property type="match status" value="1"/>
</dbReference>
<sequence length="801" mass="89319">MHSLLLSIINYCRNNENKRSFSSILHTQFLRHRRQWRWRQKSATIWGCGLQSIVAYRLVCRLYVVYNRENTRRRDMATKVDITTNSLSLLDAVEGQKCYIPWQEYPLSITKSYWCRCTLSNGSYAICCVLRRAGSESCCFLDNSVSSSAEFSATNQRLTSIESLTLVRNVTKVSCVIFATEMLHEKQPQLEVEELGADIAIFLRGLVLEKGCYVRQENMSSMGIDTIHILDIPEVPDNHCFTLDNIHSVIEIVDVRLAMPKSLPTCTHYLTDSFEQPMAALEQLLVTSKRSLLSHRFPTTALIVGPVGCGKSTLLARFLQRNSCNCYYITSSKVMSSQPGGTEQELRKIFQAARAFKANMRPTTPIVIVIEDLELLCAAPSNSSGNSNNSLRIAAQLYKLIDELDPGIICLATTSNPDQLHEHARRAGRFGREITVEMPNEQERGRLIAAWCQAHQLPLPHEALLDHLAKNTQGYFISDLNLLLSQVQKDVMLHQQPNLPKIFLKCLNKLCSSGSLATSVRVEKMTLGFEAIGGMDALKRKLEASVIAGLQHGEAFARLGLSLPKGVLLYGPPGCAKTTIAKCLAKEANMTFIATSAAEVYSPYVGSAERCITRMFNTARKNAPCLIFLDEIDSLVGRRTVSGGGGGQVQLRILSTLLTEMDGIVGGSNEKHILVVAATNRPEMIDDALLRPGRFDQLIHVPSPDLKSRLALLQLHGERMPFDEQLDLATIVVHTEGYSGADLCNLCNEAAIQTFQRDPQATKIEMQDFEKVMCKLKSSLTRSQIDAYYKFANRSQQLENK</sequence>
<dbReference type="AlphaFoldDB" id="A0A3B0K3H0"/>
<dbReference type="SMART" id="SM00382">
    <property type="entry name" value="AAA"/>
    <property type="match status" value="2"/>
</dbReference>